<name>A0ABW4U2C3_9HYPH</name>
<keyword evidence="2" id="KW-1185">Reference proteome</keyword>
<proteinExistence type="predicted"/>
<organism evidence="1 2">
    <name type="scientific">Mesorhizobium newzealandense</name>
    <dbReference type="NCBI Taxonomy" id="1300302"/>
    <lineage>
        <taxon>Bacteria</taxon>
        <taxon>Pseudomonadati</taxon>
        <taxon>Pseudomonadota</taxon>
        <taxon>Alphaproteobacteria</taxon>
        <taxon>Hyphomicrobiales</taxon>
        <taxon>Phyllobacteriaceae</taxon>
        <taxon>Mesorhizobium</taxon>
    </lineage>
</organism>
<accession>A0ABW4U2C3</accession>
<sequence length="370" mass="41850">MITKIGEKDRFGYDDRGRPVAVQIIPGFVAFGHIICQRIKTATDAGFEDGCRLYADGAATIYLFSPAAQAVELWSGRWKKDEVTGHYAVNPQYIGVLDRSFVDIAEARAFFETPQPMAIRAEYLTIDGQTTPHADIIADREFALTLDKAPRRFPDRRIDRTQLPNDEREAADDLDFLVHNLFGYVFRFHAASKLMTYANTLHFSRPAYVPQNEATFFISMEWRQMAARDAAFSLYHFQHTFEVISKEAIRRAPNLRSRIDLSKLRIARKLFASQFKDVVPMRNALGHAGEFYSTTKARATHSPNKNMFLEFVISGEVYSVESYGRRLSLDMSLVAAQRLERVKTLIIEALAAALAPSKVQPTAAQQPQGN</sequence>
<evidence type="ECO:0000313" key="1">
    <source>
        <dbReference type="EMBL" id="MFD1981530.1"/>
    </source>
</evidence>
<dbReference type="EMBL" id="JBHUGZ010000001">
    <property type="protein sequence ID" value="MFD1981530.1"/>
    <property type="molecule type" value="Genomic_DNA"/>
</dbReference>
<dbReference type="Proteomes" id="UP001597405">
    <property type="component" value="Unassembled WGS sequence"/>
</dbReference>
<dbReference type="RefSeq" id="WP_379093097.1">
    <property type="nucleotide sequence ID" value="NZ_JBHUGZ010000001.1"/>
</dbReference>
<evidence type="ECO:0000313" key="2">
    <source>
        <dbReference type="Proteomes" id="UP001597405"/>
    </source>
</evidence>
<evidence type="ECO:0008006" key="3">
    <source>
        <dbReference type="Google" id="ProtNLM"/>
    </source>
</evidence>
<comment type="caution">
    <text evidence="1">The sequence shown here is derived from an EMBL/GenBank/DDBJ whole genome shotgun (WGS) entry which is preliminary data.</text>
</comment>
<reference evidence="2" key="1">
    <citation type="journal article" date="2019" name="Int. J. Syst. Evol. Microbiol.">
        <title>The Global Catalogue of Microorganisms (GCM) 10K type strain sequencing project: providing services to taxonomists for standard genome sequencing and annotation.</title>
        <authorList>
            <consortium name="The Broad Institute Genomics Platform"/>
            <consortium name="The Broad Institute Genome Sequencing Center for Infectious Disease"/>
            <person name="Wu L."/>
            <person name="Ma J."/>
        </authorList>
    </citation>
    <scope>NUCLEOTIDE SEQUENCE [LARGE SCALE GENOMIC DNA]</scope>
    <source>
        <strain evidence="2">CGMCC 1.16225</strain>
    </source>
</reference>
<protein>
    <recommendedName>
        <fullName evidence="3">ApeA N-terminal domain-containing protein</fullName>
    </recommendedName>
</protein>
<gene>
    <name evidence="1" type="ORF">ACFSOZ_02260</name>
</gene>